<keyword evidence="2" id="KW-1185">Reference proteome</keyword>
<gene>
    <name evidence="1" type="ORF">DSO57_1005187</name>
</gene>
<reference evidence="1" key="1">
    <citation type="submission" date="2022-04" db="EMBL/GenBank/DDBJ databases">
        <title>Genome of the entomopathogenic fungus Entomophthora muscae.</title>
        <authorList>
            <person name="Elya C."/>
            <person name="Lovett B.R."/>
            <person name="Lee E."/>
            <person name="Macias A.M."/>
            <person name="Hajek A.E."/>
            <person name="De Bivort B.L."/>
            <person name="Kasson M.T."/>
            <person name="De Fine Licht H.H."/>
            <person name="Stajich J.E."/>
        </authorList>
    </citation>
    <scope>NUCLEOTIDE SEQUENCE</scope>
    <source>
        <strain evidence="1">Berkeley</strain>
    </source>
</reference>
<dbReference type="Proteomes" id="UP001165960">
    <property type="component" value="Unassembled WGS sequence"/>
</dbReference>
<name>A0ACC2SKM6_9FUNG</name>
<dbReference type="EMBL" id="QTSX02004984">
    <property type="protein sequence ID" value="KAJ9062949.1"/>
    <property type="molecule type" value="Genomic_DNA"/>
</dbReference>
<comment type="caution">
    <text evidence="1">The sequence shown here is derived from an EMBL/GenBank/DDBJ whole genome shotgun (WGS) entry which is preliminary data.</text>
</comment>
<protein>
    <submittedName>
        <fullName evidence="1">Uncharacterized protein</fullName>
    </submittedName>
</protein>
<accession>A0ACC2SKM6</accession>
<organism evidence="1 2">
    <name type="scientific">Entomophthora muscae</name>
    <dbReference type="NCBI Taxonomy" id="34485"/>
    <lineage>
        <taxon>Eukaryota</taxon>
        <taxon>Fungi</taxon>
        <taxon>Fungi incertae sedis</taxon>
        <taxon>Zoopagomycota</taxon>
        <taxon>Entomophthoromycotina</taxon>
        <taxon>Entomophthoromycetes</taxon>
        <taxon>Entomophthorales</taxon>
        <taxon>Entomophthoraceae</taxon>
        <taxon>Entomophthora</taxon>
    </lineage>
</organism>
<evidence type="ECO:0000313" key="2">
    <source>
        <dbReference type="Proteomes" id="UP001165960"/>
    </source>
</evidence>
<evidence type="ECO:0000313" key="1">
    <source>
        <dbReference type="EMBL" id="KAJ9062949.1"/>
    </source>
</evidence>
<proteinExistence type="predicted"/>
<sequence>MYELPELVEVHFVSMHPFYRLEVFPPSLFKVVFFFCNKYYVKSLGRIYARNILLHICACVSCIQDCLSPCTYL</sequence>